<name>A0ABQ5T6F7_9CAUL</name>
<accession>A0ABQ5T6F7</accession>
<organism evidence="2 3">
    <name type="scientific">Brevundimonas intermedia</name>
    <dbReference type="NCBI Taxonomy" id="74315"/>
    <lineage>
        <taxon>Bacteria</taxon>
        <taxon>Pseudomonadati</taxon>
        <taxon>Pseudomonadota</taxon>
        <taxon>Alphaproteobacteria</taxon>
        <taxon>Caulobacterales</taxon>
        <taxon>Caulobacteraceae</taxon>
        <taxon>Brevundimonas</taxon>
    </lineage>
</organism>
<comment type="caution">
    <text evidence="2">The sequence shown here is derived from an EMBL/GenBank/DDBJ whole genome shotgun (WGS) entry which is preliminary data.</text>
</comment>
<feature type="chain" id="PRO_5046067130" description="Lipoprotein" evidence="1">
    <location>
        <begin position="21"/>
        <end position="131"/>
    </location>
</feature>
<dbReference type="RefSeq" id="WP_271164226.1">
    <property type="nucleotide sequence ID" value="NZ_BSFD01000002.1"/>
</dbReference>
<evidence type="ECO:0000313" key="3">
    <source>
        <dbReference type="Proteomes" id="UP001143509"/>
    </source>
</evidence>
<gene>
    <name evidence="2" type="ORF">GCM10017620_09290</name>
</gene>
<keyword evidence="1" id="KW-0732">Signal</keyword>
<reference evidence="2" key="1">
    <citation type="journal article" date="2014" name="Int. J. Syst. Evol. Microbiol.">
        <title>Complete genome of a new Firmicutes species belonging to the dominant human colonic microbiota ('Ruminococcus bicirculans') reveals two chromosomes and a selective capacity to utilize plant glucans.</title>
        <authorList>
            <consortium name="NISC Comparative Sequencing Program"/>
            <person name="Wegmann U."/>
            <person name="Louis P."/>
            <person name="Goesmann A."/>
            <person name="Henrissat B."/>
            <person name="Duncan S.H."/>
            <person name="Flint H.J."/>
        </authorList>
    </citation>
    <scope>NUCLEOTIDE SEQUENCE</scope>
    <source>
        <strain evidence="2">VKM B-1499</strain>
    </source>
</reference>
<dbReference type="PROSITE" id="PS51257">
    <property type="entry name" value="PROKAR_LIPOPROTEIN"/>
    <property type="match status" value="1"/>
</dbReference>
<proteinExistence type="predicted"/>
<keyword evidence="3" id="KW-1185">Reference proteome</keyword>
<feature type="signal peptide" evidence="1">
    <location>
        <begin position="1"/>
        <end position="20"/>
    </location>
</feature>
<evidence type="ECO:0000256" key="1">
    <source>
        <dbReference type="SAM" id="SignalP"/>
    </source>
</evidence>
<sequence>MIRRSILLTALALAGCSAMLDMRVSGELERPVVAFDGKRRACVDRLDVFADGARGQAVWSIETEGKNCIRLGQIIYGEPPAGFVVLTPAATLRTGAVYDAYAHGWTKGFASVPWIAGGAFVYRDDHWMRAD</sequence>
<dbReference type="EMBL" id="BSFD01000002">
    <property type="protein sequence ID" value="GLK47956.1"/>
    <property type="molecule type" value="Genomic_DNA"/>
</dbReference>
<protein>
    <recommendedName>
        <fullName evidence="4">Lipoprotein</fullName>
    </recommendedName>
</protein>
<evidence type="ECO:0000313" key="2">
    <source>
        <dbReference type="EMBL" id="GLK47956.1"/>
    </source>
</evidence>
<reference evidence="2" key="2">
    <citation type="submission" date="2023-01" db="EMBL/GenBank/DDBJ databases">
        <authorList>
            <person name="Sun Q."/>
            <person name="Evtushenko L."/>
        </authorList>
    </citation>
    <scope>NUCLEOTIDE SEQUENCE</scope>
    <source>
        <strain evidence="2">VKM B-1499</strain>
    </source>
</reference>
<evidence type="ECO:0008006" key="4">
    <source>
        <dbReference type="Google" id="ProtNLM"/>
    </source>
</evidence>
<dbReference type="Proteomes" id="UP001143509">
    <property type="component" value="Unassembled WGS sequence"/>
</dbReference>